<protein>
    <submittedName>
        <fullName evidence="2">Amidohydrolase</fullName>
    </submittedName>
</protein>
<gene>
    <name evidence="2" type="ORF">DHW61_06080</name>
</gene>
<dbReference type="PANTHER" id="PTHR43135:SF3">
    <property type="entry name" value="ALPHA-D-RIBOSE 1-METHYLPHOSPHONATE 5-TRIPHOSPHATE DIPHOSPHATASE"/>
    <property type="match status" value="1"/>
</dbReference>
<evidence type="ECO:0000259" key="1">
    <source>
        <dbReference type="Pfam" id="PF07969"/>
    </source>
</evidence>
<sequence length="392" mass="42912">MKLLIKNGIILTMSGTMYQPGDLLIEDGKIKKIAPTITISEEDSLITIPAANCIVMPGFIEAHCHVGIAEEKKGKEGDDSNETSDPVTPYLRAIDAINPLDPAFHDAIRTGITGIMVGPGSTNVVGGQFAFLKTAGSRCVEDLAILNPAAMKVAFGENPKSFYGEQAMMPFTRMGIAFLLREELWNAKQYLKKKKKAEETLEEFEEDFRLEPWIPVLEKKIPLKAHVHRTDDILTAIRIAKEFDLTMTLDHCTEGHLISEEILASGFPAIVGPDLTSRNKIETQNMGFKTAGELSKAGVMVSITTDHPVSLIQSLPICTGLAVKNGLPMEEGLKALTINAAKICRVDDRIGSLEVGKDADIAIFDGNPLEVFTNCLYTIIDGKIVYQYHKPE</sequence>
<name>A0A3D2X5Z0_9FIRM</name>
<dbReference type="Proteomes" id="UP000262969">
    <property type="component" value="Unassembled WGS sequence"/>
</dbReference>
<organism evidence="2 3">
    <name type="scientific">Lachnoclostridium phytofermentans</name>
    <dbReference type="NCBI Taxonomy" id="66219"/>
    <lineage>
        <taxon>Bacteria</taxon>
        <taxon>Bacillati</taxon>
        <taxon>Bacillota</taxon>
        <taxon>Clostridia</taxon>
        <taxon>Lachnospirales</taxon>
        <taxon>Lachnospiraceae</taxon>
    </lineage>
</organism>
<feature type="domain" description="Amidohydrolase 3" evidence="1">
    <location>
        <begin position="289"/>
        <end position="386"/>
    </location>
</feature>
<keyword evidence="2" id="KW-0378">Hydrolase</keyword>
<comment type="caution">
    <text evidence="2">The sequence shown here is derived from an EMBL/GenBank/DDBJ whole genome shotgun (WGS) entry which is preliminary data.</text>
</comment>
<dbReference type="AlphaFoldDB" id="A0A3D2X5Z0"/>
<accession>A0A3D2X5Z0</accession>
<evidence type="ECO:0000313" key="3">
    <source>
        <dbReference type="Proteomes" id="UP000262969"/>
    </source>
</evidence>
<dbReference type="InterPro" id="IPR032466">
    <property type="entry name" value="Metal_Hydrolase"/>
</dbReference>
<dbReference type="InterPro" id="IPR051781">
    <property type="entry name" value="Metallo-dep_Hydrolase"/>
</dbReference>
<dbReference type="GO" id="GO:0016810">
    <property type="term" value="F:hydrolase activity, acting on carbon-nitrogen (but not peptide) bonds"/>
    <property type="evidence" value="ECO:0007669"/>
    <property type="project" value="InterPro"/>
</dbReference>
<reference evidence="2 3" key="1">
    <citation type="journal article" date="2018" name="Nat. Biotechnol.">
        <title>A standardized bacterial taxonomy based on genome phylogeny substantially revises the tree of life.</title>
        <authorList>
            <person name="Parks D.H."/>
            <person name="Chuvochina M."/>
            <person name="Waite D.W."/>
            <person name="Rinke C."/>
            <person name="Skarshewski A."/>
            <person name="Chaumeil P.A."/>
            <person name="Hugenholtz P."/>
        </authorList>
    </citation>
    <scope>NUCLEOTIDE SEQUENCE [LARGE SCALE GENOMIC DNA]</scope>
    <source>
        <strain evidence="2">UBA11728</strain>
    </source>
</reference>
<proteinExistence type="predicted"/>
<dbReference type="EMBL" id="DPVV01000204">
    <property type="protein sequence ID" value="HCL01975.1"/>
    <property type="molecule type" value="Genomic_DNA"/>
</dbReference>
<dbReference type="SUPFAM" id="SSF51338">
    <property type="entry name" value="Composite domain of metallo-dependent hydrolases"/>
    <property type="match status" value="1"/>
</dbReference>
<dbReference type="Pfam" id="PF07969">
    <property type="entry name" value="Amidohydro_3"/>
    <property type="match status" value="1"/>
</dbReference>
<dbReference type="CDD" id="cd01309">
    <property type="entry name" value="Met_dep_hydrolase_C"/>
    <property type="match status" value="1"/>
</dbReference>
<evidence type="ECO:0000313" key="2">
    <source>
        <dbReference type="EMBL" id="HCL01975.1"/>
    </source>
</evidence>
<dbReference type="InterPro" id="IPR011059">
    <property type="entry name" value="Metal-dep_hydrolase_composite"/>
</dbReference>
<dbReference type="PANTHER" id="PTHR43135">
    <property type="entry name" value="ALPHA-D-RIBOSE 1-METHYLPHOSPHONATE 5-TRIPHOSPHATE DIPHOSPHATASE"/>
    <property type="match status" value="1"/>
</dbReference>
<dbReference type="Gene3D" id="3.20.20.140">
    <property type="entry name" value="Metal-dependent hydrolases"/>
    <property type="match status" value="1"/>
</dbReference>
<dbReference type="InterPro" id="IPR013108">
    <property type="entry name" value="Amidohydro_3"/>
</dbReference>
<dbReference type="SUPFAM" id="SSF51556">
    <property type="entry name" value="Metallo-dependent hydrolases"/>
    <property type="match status" value="1"/>
</dbReference>